<reference evidence="3" key="1">
    <citation type="journal article" date="2019" name="Int. J. Syst. Evol. Microbiol.">
        <title>The Global Catalogue of Microorganisms (GCM) 10K type strain sequencing project: providing services to taxonomists for standard genome sequencing and annotation.</title>
        <authorList>
            <consortium name="The Broad Institute Genomics Platform"/>
            <consortium name="The Broad Institute Genome Sequencing Center for Infectious Disease"/>
            <person name="Wu L."/>
            <person name="Ma J."/>
        </authorList>
    </citation>
    <scope>NUCLEOTIDE SEQUENCE [LARGE SCALE GENOMIC DNA]</scope>
    <source>
        <strain evidence="3">CECT 7131</strain>
    </source>
</reference>
<dbReference type="RefSeq" id="WP_290318103.1">
    <property type="nucleotide sequence ID" value="NZ_JAUFPN010000167.1"/>
</dbReference>
<evidence type="ECO:0000313" key="2">
    <source>
        <dbReference type="EMBL" id="MDN3566203.1"/>
    </source>
</evidence>
<protein>
    <submittedName>
        <fullName evidence="2">ABC transporter substrate-binding protein</fullName>
    </submittedName>
</protein>
<evidence type="ECO:0000313" key="3">
    <source>
        <dbReference type="Proteomes" id="UP001529369"/>
    </source>
</evidence>
<accession>A0ABT8A9L4</accession>
<proteinExistence type="predicted"/>
<dbReference type="Gene3D" id="3.40.190.10">
    <property type="entry name" value="Periplasmic binding protein-like II"/>
    <property type="match status" value="1"/>
</dbReference>
<keyword evidence="1" id="KW-0732">Signal</keyword>
<dbReference type="InterPro" id="IPR026289">
    <property type="entry name" value="SBP_TakP-like"/>
</dbReference>
<keyword evidence="3" id="KW-1185">Reference proteome</keyword>
<dbReference type="PANTHER" id="PTHR33376">
    <property type="match status" value="1"/>
</dbReference>
<dbReference type="Proteomes" id="UP001529369">
    <property type="component" value="Unassembled WGS sequence"/>
</dbReference>
<dbReference type="InterPro" id="IPR038404">
    <property type="entry name" value="TRAP_DctP_sf"/>
</dbReference>
<dbReference type="InterPro" id="IPR018389">
    <property type="entry name" value="DctP_fam"/>
</dbReference>
<dbReference type="PIRSF" id="PIRSF039026">
    <property type="entry name" value="SiaP"/>
    <property type="match status" value="1"/>
</dbReference>
<evidence type="ECO:0000256" key="1">
    <source>
        <dbReference type="ARBA" id="ARBA00022729"/>
    </source>
</evidence>
<gene>
    <name evidence="2" type="ORF">QWZ14_17680</name>
</gene>
<organism evidence="2 3">
    <name type="scientific">Paeniroseomonas aquatica</name>
    <dbReference type="NCBI Taxonomy" id="373043"/>
    <lineage>
        <taxon>Bacteria</taxon>
        <taxon>Pseudomonadati</taxon>
        <taxon>Pseudomonadota</taxon>
        <taxon>Alphaproteobacteria</taxon>
        <taxon>Acetobacterales</taxon>
        <taxon>Acetobacteraceae</taxon>
        <taxon>Paeniroseomonas</taxon>
    </lineage>
</organism>
<dbReference type="EMBL" id="JAUFPN010000167">
    <property type="protein sequence ID" value="MDN3566203.1"/>
    <property type="molecule type" value="Genomic_DNA"/>
</dbReference>
<sequence length="360" mass="40344">MNRRNLVTGGAAGAATLAMPHLASAQPRIRWRCPGSFPKSVDTLWAAHELICRRVHELTEGAFQITPFGPGEIVPALQVMDSVGQGSVEAGFTPALFYYGKDPTLAFGTAVPFGPSSRQMWSWLHQGGGREQLRDVYADQGVWAIPAACTGAQMGGWFRREIRTVEDMKGLKMRIAGLAGAVMTKLGVVAQQLAPGDIYPALERGVVDAAEYIGPYDDEKLGFNRVARFYYYPGWWEYAPSTDLMINLRAWEGLPAQYRQALETASAEVWHWSMAKFDQLNPPAMKRLLASGTQLRPYSREILLAAYKATQELYGEIAEQNPRFRRVWDHWEKHRQEQSQWFRVAEDSMANFIAVASAQR</sequence>
<dbReference type="Gene3D" id="3.40.190.170">
    <property type="entry name" value="Bacterial extracellular solute-binding protein, family 7"/>
    <property type="match status" value="1"/>
</dbReference>
<comment type="caution">
    <text evidence="2">The sequence shown here is derived from an EMBL/GenBank/DDBJ whole genome shotgun (WGS) entry which is preliminary data.</text>
</comment>
<dbReference type="Pfam" id="PF03480">
    <property type="entry name" value="DctP"/>
    <property type="match status" value="1"/>
</dbReference>
<name>A0ABT8A9L4_9PROT</name>
<dbReference type="PANTHER" id="PTHR33376:SF5">
    <property type="entry name" value="EXTRACYTOPLASMIC SOLUTE RECEPTOR PROTEIN"/>
    <property type="match status" value="1"/>
</dbReference>